<feature type="region of interest" description="Disordered" evidence="1">
    <location>
        <begin position="165"/>
        <end position="193"/>
    </location>
</feature>
<evidence type="ECO:0000313" key="3">
    <source>
        <dbReference type="Proteomes" id="UP000226431"/>
    </source>
</evidence>
<organism evidence="2 3">
    <name type="scientific">Ophiocordyceps camponoti-rufipedis</name>
    <dbReference type="NCBI Taxonomy" id="2004952"/>
    <lineage>
        <taxon>Eukaryota</taxon>
        <taxon>Fungi</taxon>
        <taxon>Dikarya</taxon>
        <taxon>Ascomycota</taxon>
        <taxon>Pezizomycotina</taxon>
        <taxon>Sordariomycetes</taxon>
        <taxon>Hypocreomycetidae</taxon>
        <taxon>Hypocreales</taxon>
        <taxon>Ophiocordycipitaceae</taxon>
        <taxon>Ophiocordyceps</taxon>
    </lineage>
</organism>
<sequence>MPCLRDTQSISELVKSRDLYTRLDLGAEMMVSSIRSSAEMKHEAVPERGLPVAQPNDADVEHMYPSCDCHGATQRTRRLSTSPGVGITTISQQEVVLQEGNAYSRYIGHQENENHCVSQTPKFDPSEYSPKQHLGRSRPEAAVEPQQLPRIDNTFHCNADVTGEEAKGGAASLPRPPAGVCGGHDTDWPMGLI</sequence>
<feature type="region of interest" description="Disordered" evidence="1">
    <location>
        <begin position="117"/>
        <end position="147"/>
    </location>
</feature>
<evidence type="ECO:0000313" key="2">
    <source>
        <dbReference type="EMBL" id="PHH80953.1"/>
    </source>
</evidence>
<protein>
    <submittedName>
        <fullName evidence="2">Uncharacterized protein</fullName>
    </submittedName>
</protein>
<dbReference type="AlphaFoldDB" id="A0A2C5ZM84"/>
<proteinExistence type="predicted"/>
<dbReference type="Proteomes" id="UP000226431">
    <property type="component" value="Unassembled WGS sequence"/>
</dbReference>
<evidence type="ECO:0000256" key="1">
    <source>
        <dbReference type="SAM" id="MobiDB-lite"/>
    </source>
</evidence>
<gene>
    <name evidence="2" type="ORF">CDD80_5163</name>
</gene>
<name>A0A2C5ZM84_9HYPO</name>
<keyword evidence="3" id="KW-1185">Reference proteome</keyword>
<comment type="caution">
    <text evidence="2">The sequence shown here is derived from an EMBL/GenBank/DDBJ whole genome shotgun (WGS) entry which is preliminary data.</text>
</comment>
<dbReference type="EMBL" id="NJES01000005">
    <property type="protein sequence ID" value="PHH80953.1"/>
    <property type="molecule type" value="Genomic_DNA"/>
</dbReference>
<reference evidence="2 3" key="1">
    <citation type="submission" date="2017-06" db="EMBL/GenBank/DDBJ databases">
        <title>Ant-infecting Ophiocordyceps genomes reveal a high diversity of potential behavioral manipulation genes and a possible major role for enterotoxins.</title>
        <authorList>
            <person name="De Bekker C."/>
            <person name="Evans H.C."/>
            <person name="Brachmann A."/>
            <person name="Hughes D.P."/>
        </authorList>
    </citation>
    <scope>NUCLEOTIDE SEQUENCE [LARGE SCALE GENOMIC DNA]</scope>
    <source>
        <strain evidence="2 3">Map16</strain>
    </source>
</reference>
<accession>A0A2C5ZM84</accession>